<dbReference type="SMART" id="SM00849">
    <property type="entry name" value="Lactamase_B"/>
    <property type="match status" value="1"/>
</dbReference>
<proteinExistence type="predicted"/>
<dbReference type="STRING" id="1513793.SAMN06296036_11375"/>
<dbReference type="AlphaFoldDB" id="A0A1Y6C9A0"/>
<dbReference type="PROSITE" id="PS51257">
    <property type="entry name" value="PROKAR_LIPOPROTEIN"/>
    <property type="match status" value="1"/>
</dbReference>
<dbReference type="Proteomes" id="UP000192907">
    <property type="component" value="Unassembled WGS sequence"/>
</dbReference>
<dbReference type="OrthoDB" id="7253658at2"/>
<sequence>MTKAIQLAILSFFWGACTSQAPQYRQPVNNQDVSQDTQGSATPVPDEEVEETLPEDEVDQVLGEQIEQGNLMVQWIHGSADCNADANPAIQVHQYSKTVYILRQNKCTNFEAPFIYLILGESKALLLDSGATANAQTFPIQTMVSNIMNQHYGPQIGNVELIVAHSHAHGDHTAGDGQFQGQDRTTVVGVSQAAVAEFFGIADWPNQIVTYDLGNRPLSIVAIPGHEDAHIAVYDPKTALVLTGDSLYPGRLYINQWETYRTSITRMTNFFADKEVRYVLGAHIEMSNTPGQDYPIRTTFQPDEHPLQLSIDTVKELNTELQGIGPNPMRKVNDSFIITPL</sequence>
<evidence type="ECO:0000313" key="4">
    <source>
        <dbReference type="Proteomes" id="UP000192907"/>
    </source>
</evidence>
<dbReference type="InterPro" id="IPR036866">
    <property type="entry name" value="RibonucZ/Hydroxyglut_hydro"/>
</dbReference>
<reference evidence="4" key="1">
    <citation type="submission" date="2017-04" db="EMBL/GenBank/DDBJ databases">
        <authorList>
            <person name="Varghese N."/>
            <person name="Submissions S."/>
        </authorList>
    </citation>
    <scope>NUCLEOTIDE SEQUENCE [LARGE SCALE GENOMIC DNA]</scope>
    <source>
        <strain evidence="4">RKEM611</strain>
    </source>
</reference>
<feature type="region of interest" description="Disordered" evidence="1">
    <location>
        <begin position="30"/>
        <end position="54"/>
    </location>
</feature>
<dbReference type="InterPro" id="IPR001279">
    <property type="entry name" value="Metallo-B-lactamas"/>
</dbReference>
<protein>
    <submittedName>
        <fullName evidence="3">Glyoxylase, beta-lactamase superfamily II</fullName>
    </submittedName>
</protein>
<accession>A0A1Y6C9A0</accession>
<evidence type="ECO:0000256" key="1">
    <source>
        <dbReference type="SAM" id="MobiDB-lite"/>
    </source>
</evidence>
<name>A0A1Y6C9A0_9BACT</name>
<dbReference type="Pfam" id="PF00753">
    <property type="entry name" value="Lactamase_B"/>
    <property type="match status" value="1"/>
</dbReference>
<evidence type="ECO:0000313" key="3">
    <source>
        <dbReference type="EMBL" id="SMF43381.1"/>
    </source>
</evidence>
<organism evidence="3 4">
    <name type="scientific">Pseudobacteriovorax antillogorgiicola</name>
    <dbReference type="NCBI Taxonomy" id="1513793"/>
    <lineage>
        <taxon>Bacteria</taxon>
        <taxon>Pseudomonadati</taxon>
        <taxon>Bdellovibrionota</taxon>
        <taxon>Oligoflexia</taxon>
        <taxon>Oligoflexales</taxon>
        <taxon>Pseudobacteriovoracaceae</taxon>
        <taxon>Pseudobacteriovorax</taxon>
    </lineage>
</organism>
<keyword evidence="4" id="KW-1185">Reference proteome</keyword>
<feature type="compositionally biased region" description="Polar residues" evidence="1">
    <location>
        <begin position="30"/>
        <end position="41"/>
    </location>
</feature>
<dbReference type="Gene3D" id="3.60.15.10">
    <property type="entry name" value="Ribonuclease Z/Hydroxyacylglutathione hydrolase-like"/>
    <property type="match status" value="1"/>
</dbReference>
<feature type="compositionally biased region" description="Acidic residues" evidence="1">
    <location>
        <begin position="45"/>
        <end position="54"/>
    </location>
</feature>
<dbReference type="SUPFAM" id="SSF56281">
    <property type="entry name" value="Metallo-hydrolase/oxidoreductase"/>
    <property type="match status" value="1"/>
</dbReference>
<dbReference type="RefSeq" id="WP_132321103.1">
    <property type="nucleotide sequence ID" value="NZ_FWZT01000013.1"/>
</dbReference>
<dbReference type="EMBL" id="FWZT01000013">
    <property type="protein sequence ID" value="SMF43381.1"/>
    <property type="molecule type" value="Genomic_DNA"/>
</dbReference>
<gene>
    <name evidence="3" type="ORF">SAMN06296036_11375</name>
</gene>
<evidence type="ECO:0000259" key="2">
    <source>
        <dbReference type="SMART" id="SM00849"/>
    </source>
</evidence>
<feature type="domain" description="Metallo-beta-lactamase" evidence="2">
    <location>
        <begin position="112"/>
        <end position="283"/>
    </location>
</feature>